<evidence type="ECO:0000256" key="1">
    <source>
        <dbReference type="ARBA" id="ARBA00022723"/>
    </source>
</evidence>
<feature type="domain" description="Non-haem dioxygenase N-terminal" evidence="4">
    <location>
        <begin position="14"/>
        <end position="118"/>
    </location>
</feature>
<evidence type="ECO:0000256" key="3">
    <source>
        <dbReference type="ARBA" id="ARBA00023004"/>
    </source>
</evidence>
<keyword evidence="6" id="KW-1185">Reference proteome</keyword>
<evidence type="ECO:0000313" key="6">
    <source>
        <dbReference type="Proteomes" id="UP000772434"/>
    </source>
</evidence>
<dbReference type="Proteomes" id="UP000772434">
    <property type="component" value="Unassembled WGS sequence"/>
</dbReference>
<keyword evidence="3" id="KW-0408">Iron</keyword>
<dbReference type="SUPFAM" id="SSF51197">
    <property type="entry name" value="Clavaminate synthase-like"/>
    <property type="match status" value="1"/>
</dbReference>
<evidence type="ECO:0000259" key="4">
    <source>
        <dbReference type="Pfam" id="PF14226"/>
    </source>
</evidence>
<dbReference type="OrthoDB" id="406156at2759"/>
<dbReference type="GO" id="GO:0046872">
    <property type="term" value="F:metal ion binding"/>
    <property type="evidence" value="ECO:0007669"/>
    <property type="project" value="UniProtKB-KW"/>
</dbReference>
<feature type="non-terminal residue" evidence="5">
    <location>
        <position position="186"/>
    </location>
</feature>
<dbReference type="EMBL" id="JADNRY010000001">
    <property type="protein sequence ID" value="KAF9078573.1"/>
    <property type="molecule type" value="Genomic_DNA"/>
</dbReference>
<sequence>PVTIEALDYADLAIIDLSGFKDSTLEERVELASHLRKAMSTQGFFYVVGHGYSKEQMERVFDIADVPFSQVSDDEKQKYIASPKQTGSYQGYKLREYWHVDGGVRNQVENYSINHHVNMRSHPEAIRPVLPEISKFARHSHFNVLDPILRLMALGLELPEDTLLNMHLRVTRNGWDKESETYGILS</sequence>
<dbReference type="Gene3D" id="2.60.120.330">
    <property type="entry name" value="B-lactam Antibiotic, Isopenicillin N Synthase, Chain"/>
    <property type="match status" value="1"/>
</dbReference>
<reference evidence="5" key="1">
    <citation type="submission" date="2020-11" db="EMBL/GenBank/DDBJ databases">
        <authorList>
            <consortium name="DOE Joint Genome Institute"/>
            <person name="Ahrendt S."/>
            <person name="Riley R."/>
            <person name="Andreopoulos W."/>
            <person name="Labutti K."/>
            <person name="Pangilinan J."/>
            <person name="Ruiz-Duenas F.J."/>
            <person name="Barrasa J.M."/>
            <person name="Sanchez-Garcia M."/>
            <person name="Camarero S."/>
            <person name="Miyauchi S."/>
            <person name="Serrano A."/>
            <person name="Linde D."/>
            <person name="Babiker R."/>
            <person name="Drula E."/>
            <person name="Ayuso-Fernandez I."/>
            <person name="Pacheco R."/>
            <person name="Padilla G."/>
            <person name="Ferreira P."/>
            <person name="Barriuso J."/>
            <person name="Kellner H."/>
            <person name="Castanera R."/>
            <person name="Alfaro M."/>
            <person name="Ramirez L."/>
            <person name="Pisabarro A.G."/>
            <person name="Kuo A."/>
            <person name="Tritt A."/>
            <person name="Lipzen A."/>
            <person name="He G."/>
            <person name="Yan M."/>
            <person name="Ng V."/>
            <person name="Cullen D."/>
            <person name="Martin F."/>
            <person name="Rosso M.-N."/>
            <person name="Henrissat B."/>
            <person name="Hibbett D."/>
            <person name="Martinez A.T."/>
            <person name="Grigoriev I.V."/>
        </authorList>
    </citation>
    <scope>NUCLEOTIDE SEQUENCE</scope>
    <source>
        <strain evidence="5">AH 40177</strain>
    </source>
</reference>
<proteinExistence type="predicted"/>
<keyword evidence="1" id="KW-0479">Metal-binding</keyword>
<comment type="caution">
    <text evidence="5">The sequence shown here is derived from an EMBL/GenBank/DDBJ whole genome shotgun (WGS) entry which is preliminary data.</text>
</comment>
<dbReference type="AlphaFoldDB" id="A0A9P5UH48"/>
<evidence type="ECO:0000313" key="5">
    <source>
        <dbReference type="EMBL" id="KAF9078573.1"/>
    </source>
</evidence>
<gene>
    <name evidence="5" type="ORF">BDP27DRAFT_1309816</name>
</gene>
<name>A0A9P5UH48_9AGAR</name>
<dbReference type="InterPro" id="IPR026992">
    <property type="entry name" value="DIOX_N"/>
</dbReference>
<dbReference type="Pfam" id="PF14226">
    <property type="entry name" value="DIOX_N"/>
    <property type="match status" value="1"/>
</dbReference>
<dbReference type="GO" id="GO:0016491">
    <property type="term" value="F:oxidoreductase activity"/>
    <property type="evidence" value="ECO:0007669"/>
    <property type="project" value="UniProtKB-KW"/>
</dbReference>
<dbReference type="InterPro" id="IPR027443">
    <property type="entry name" value="IPNS-like_sf"/>
</dbReference>
<dbReference type="PANTHER" id="PTHR10209:SF881">
    <property type="entry name" value="FI07970P-RELATED"/>
    <property type="match status" value="1"/>
</dbReference>
<protein>
    <recommendedName>
        <fullName evidence="4">Non-haem dioxygenase N-terminal domain-containing protein</fullName>
    </recommendedName>
</protein>
<accession>A0A9P5UH48</accession>
<dbReference type="PANTHER" id="PTHR10209">
    <property type="entry name" value="OXIDOREDUCTASE, 2OG-FE II OXYGENASE FAMILY PROTEIN"/>
    <property type="match status" value="1"/>
</dbReference>
<evidence type="ECO:0000256" key="2">
    <source>
        <dbReference type="ARBA" id="ARBA00023002"/>
    </source>
</evidence>
<keyword evidence="2" id="KW-0560">Oxidoreductase</keyword>
<organism evidence="5 6">
    <name type="scientific">Rhodocollybia butyracea</name>
    <dbReference type="NCBI Taxonomy" id="206335"/>
    <lineage>
        <taxon>Eukaryota</taxon>
        <taxon>Fungi</taxon>
        <taxon>Dikarya</taxon>
        <taxon>Basidiomycota</taxon>
        <taxon>Agaricomycotina</taxon>
        <taxon>Agaricomycetes</taxon>
        <taxon>Agaricomycetidae</taxon>
        <taxon>Agaricales</taxon>
        <taxon>Marasmiineae</taxon>
        <taxon>Omphalotaceae</taxon>
        <taxon>Rhodocollybia</taxon>
    </lineage>
</organism>